<sequence length="345" mass="38634">MAMHYSVGLDVSLEKTAVCVLDEDGAIMLERTVVSHPDDIALLLSPFTDKIKRVGLEAGPLAPWLYGGLTDKGLPAFCIEVRQMKAFAKASPVKTDRRDARLIAQAMRTGLFKATHVKTEYSQRIRLLLRHRQSMVRRNKDLINTVRGSLKAFGIRTGGGKNTLYARRVREAIDDPMLLAMTEPLLKAFEDGLHTLARIDKMLLEIVKQDAVCRLLMTVPGVGPVTALTFRTAVDVVHRFDNSRLVAAVFGLTPRIHSSGEMEQIGRITKSGDTMVRAMLYEAANVMMTRCRADNWLKTWALGVARRRGARKAKVALARKLAVVLHRMWRDGTEFCMEKPMPILR</sequence>
<gene>
    <name evidence="3" type="ORF">OEG84_14780</name>
</gene>
<keyword evidence="4" id="KW-1185">Reference proteome</keyword>
<dbReference type="Proteomes" id="UP001073227">
    <property type="component" value="Unassembled WGS sequence"/>
</dbReference>
<protein>
    <submittedName>
        <fullName evidence="3">IS110 family transposase</fullName>
    </submittedName>
</protein>
<dbReference type="InterPro" id="IPR047650">
    <property type="entry name" value="Transpos_IS110"/>
</dbReference>
<dbReference type="Pfam" id="PF02371">
    <property type="entry name" value="Transposase_20"/>
    <property type="match status" value="1"/>
</dbReference>
<comment type="caution">
    <text evidence="3">The sequence shown here is derived from an EMBL/GenBank/DDBJ whole genome shotgun (WGS) entry which is preliminary data.</text>
</comment>
<dbReference type="PANTHER" id="PTHR33055">
    <property type="entry name" value="TRANSPOSASE FOR INSERTION SEQUENCE ELEMENT IS1111A"/>
    <property type="match status" value="1"/>
</dbReference>
<evidence type="ECO:0000313" key="4">
    <source>
        <dbReference type="Proteomes" id="UP001073227"/>
    </source>
</evidence>
<evidence type="ECO:0000259" key="1">
    <source>
        <dbReference type="Pfam" id="PF01548"/>
    </source>
</evidence>
<feature type="domain" description="Transposase IS116/IS110/IS902 C-terminal" evidence="2">
    <location>
        <begin position="213"/>
        <end position="294"/>
    </location>
</feature>
<dbReference type="InterPro" id="IPR002525">
    <property type="entry name" value="Transp_IS110-like_N"/>
</dbReference>
<dbReference type="PANTHER" id="PTHR33055:SF3">
    <property type="entry name" value="PUTATIVE TRANSPOSASE FOR IS117-RELATED"/>
    <property type="match status" value="1"/>
</dbReference>
<name>A0ABT3ZAV8_9HYPH</name>
<evidence type="ECO:0000313" key="3">
    <source>
        <dbReference type="EMBL" id="MCY0148933.1"/>
    </source>
</evidence>
<evidence type="ECO:0000259" key="2">
    <source>
        <dbReference type="Pfam" id="PF02371"/>
    </source>
</evidence>
<dbReference type="InterPro" id="IPR003346">
    <property type="entry name" value="Transposase_20"/>
</dbReference>
<proteinExistence type="predicted"/>
<organism evidence="3 4">
    <name type="scientific">Hoeflea algicola</name>
    <dbReference type="NCBI Taxonomy" id="2983763"/>
    <lineage>
        <taxon>Bacteria</taxon>
        <taxon>Pseudomonadati</taxon>
        <taxon>Pseudomonadota</taxon>
        <taxon>Alphaproteobacteria</taxon>
        <taxon>Hyphomicrobiales</taxon>
        <taxon>Rhizobiaceae</taxon>
        <taxon>Hoeflea</taxon>
    </lineage>
</organism>
<dbReference type="Pfam" id="PF01548">
    <property type="entry name" value="DEDD_Tnp_IS110"/>
    <property type="match status" value="1"/>
</dbReference>
<dbReference type="NCBIfam" id="NF033542">
    <property type="entry name" value="transpos_IS110"/>
    <property type="match status" value="1"/>
</dbReference>
<feature type="domain" description="Transposase IS110-like N-terminal" evidence="1">
    <location>
        <begin position="7"/>
        <end position="152"/>
    </location>
</feature>
<reference evidence="3" key="1">
    <citation type="submission" date="2022-10" db="EMBL/GenBank/DDBJ databases">
        <title>Hoeflea sp. G2-23, isolated from marine algae.</title>
        <authorList>
            <person name="Kristyanto S."/>
            <person name="Kim J.M."/>
            <person name="Jeon C.O."/>
        </authorList>
    </citation>
    <scope>NUCLEOTIDE SEQUENCE</scope>
    <source>
        <strain evidence="3">G2-23</strain>
    </source>
</reference>
<accession>A0ABT3ZAV8</accession>
<dbReference type="RefSeq" id="WP_267656191.1">
    <property type="nucleotide sequence ID" value="NZ_JAOVZR010000001.1"/>
</dbReference>
<dbReference type="EMBL" id="JAOVZR010000001">
    <property type="protein sequence ID" value="MCY0148933.1"/>
    <property type="molecule type" value="Genomic_DNA"/>
</dbReference>